<evidence type="ECO:0000256" key="1">
    <source>
        <dbReference type="SAM" id="MobiDB-lite"/>
    </source>
</evidence>
<evidence type="ECO:0000313" key="2">
    <source>
        <dbReference type="EMBL" id="KAG2607175.1"/>
    </source>
</evidence>
<dbReference type="Proteomes" id="UP000823388">
    <property type="component" value="Chromosome 4N"/>
</dbReference>
<gene>
    <name evidence="2" type="ORF">PVAP13_4NG184011</name>
</gene>
<comment type="caution">
    <text evidence="2">The sequence shown here is derived from an EMBL/GenBank/DDBJ whole genome shotgun (WGS) entry which is preliminary data.</text>
</comment>
<name>A0A8T0TDC9_PANVG</name>
<evidence type="ECO:0000313" key="3">
    <source>
        <dbReference type="Proteomes" id="UP000823388"/>
    </source>
</evidence>
<accession>A0A8T0TDC9</accession>
<proteinExistence type="predicted"/>
<keyword evidence="3" id="KW-1185">Reference proteome</keyword>
<dbReference type="EMBL" id="CM029044">
    <property type="protein sequence ID" value="KAG2607175.1"/>
    <property type="molecule type" value="Genomic_DNA"/>
</dbReference>
<protein>
    <submittedName>
        <fullName evidence="2">Uncharacterized protein</fullName>
    </submittedName>
</protein>
<sequence>MAAGQASLRRGAARAEPSNRGVRDSFHSHWLRLYMVSVSSNCSQKWPRQSWTKYFRNMVQPSTHG</sequence>
<feature type="region of interest" description="Disordered" evidence="1">
    <location>
        <begin position="1"/>
        <end position="22"/>
    </location>
</feature>
<dbReference type="AlphaFoldDB" id="A0A8T0TDC9"/>
<reference evidence="2" key="1">
    <citation type="submission" date="2020-05" db="EMBL/GenBank/DDBJ databases">
        <title>WGS assembly of Panicum virgatum.</title>
        <authorList>
            <person name="Lovell J.T."/>
            <person name="Jenkins J."/>
            <person name="Shu S."/>
            <person name="Juenger T.E."/>
            <person name="Schmutz J."/>
        </authorList>
    </citation>
    <scope>NUCLEOTIDE SEQUENCE</scope>
    <source>
        <strain evidence="2">AP13</strain>
    </source>
</reference>
<organism evidence="2 3">
    <name type="scientific">Panicum virgatum</name>
    <name type="common">Blackwell switchgrass</name>
    <dbReference type="NCBI Taxonomy" id="38727"/>
    <lineage>
        <taxon>Eukaryota</taxon>
        <taxon>Viridiplantae</taxon>
        <taxon>Streptophyta</taxon>
        <taxon>Embryophyta</taxon>
        <taxon>Tracheophyta</taxon>
        <taxon>Spermatophyta</taxon>
        <taxon>Magnoliopsida</taxon>
        <taxon>Liliopsida</taxon>
        <taxon>Poales</taxon>
        <taxon>Poaceae</taxon>
        <taxon>PACMAD clade</taxon>
        <taxon>Panicoideae</taxon>
        <taxon>Panicodae</taxon>
        <taxon>Paniceae</taxon>
        <taxon>Panicinae</taxon>
        <taxon>Panicum</taxon>
        <taxon>Panicum sect. Hiantes</taxon>
    </lineage>
</organism>